<organism evidence="6 7">
    <name type="scientific">Marinilabilia rubra</name>
    <dbReference type="NCBI Taxonomy" id="2162893"/>
    <lineage>
        <taxon>Bacteria</taxon>
        <taxon>Pseudomonadati</taxon>
        <taxon>Bacteroidota</taxon>
        <taxon>Bacteroidia</taxon>
        <taxon>Marinilabiliales</taxon>
        <taxon>Marinilabiliaceae</taxon>
        <taxon>Marinilabilia</taxon>
    </lineage>
</organism>
<dbReference type="GO" id="GO:0015344">
    <property type="term" value="F:siderophore uptake transmembrane transporter activity"/>
    <property type="evidence" value="ECO:0007669"/>
    <property type="project" value="TreeGrafter"/>
</dbReference>
<dbReference type="NCBIfam" id="TIGR04057">
    <property type="entry name" value="SusC_RagA_signa"/>
    <property type="match status" value="1"/>
</dbReference>
<comment type="caution">
    <text evidence="6">The sequence shown here is derived from an EMBL/GenBank/DDBJ whole genome shotgun (WGS) entry which is preliminary data.</text>
</comment>
<dbReference type="PANTHER" id="PTHR30069">
    <property type="entry name" value="TONB-DEPENDENT OUTER MEMBRANE RECEPTOR"/>
    <property type="match status" value="1"/>
</dbReference>
<feature type="transmembrane region" description="Helical" evidence="4">
    <location>
        <begin position="45"/>
        <end position="65"/>
    </location>
</feature>
<dbReference type="InterPro" id="IPR039426">
    <property type="entry name" value="TonB-dep_rcpt-like"/>
</dbReference>
<dbReference type="EMBL" id="QEWP01000010">
    <property type="protein sequence ID" value="PWD98957.1"/>
    <property type="molecule type" value="Genomic_DNA"/>
</dbReference>
<dbReference type="GO" id="GO:0009279">
    <property type="term" value="C:cell outer membrane"/>
    <property type="evidence" value="ECO:0007669"/>
    <property type="project" value="UniProtKB-SubCell"/>
</dbReference>
<dbReference type="InterPro" id="IPR008969">
    <property type="entry name" value="CarboxyPept-like_regulatory"/>
</dbReference>
<dbReference type="Pfam" id="PF07715">
    <property type="entry name" value="Plug"/>
    <property type="match status" value="1"/>
</dbReference>
<dbReference type="InterPro" id="IPR012910">
    <property type="entry name" value="Plug_dom"/>
</dbReference>
<keyword evidence="2" id="KW-0998">Cell outer membrane</keyword>
<dbReference type="PANTHER" id="PTHR30069:SF29">
    <property type="entry name" value="HEMOGLOBIN AND HEMOGLOBIN-HAPTOGLOBIN-BINDING PROTEIN 1-RELATED"/>
    <property type="match status" value="1"/>
</dbReference>
<dbReference type="SUPFAM" id="SSF56935">
    <property type="entry name" value="Porins"/>
    <property type="match status" value="1"/>
</dbReference>
<protein>
    <submittedName>
        <fullName evidence="6">SusC/RagA family TonB-linked outer membrane protein</fullName>
    </submittedName>
</protein>
<evidence type="ECO:0000313" key="6">
    <source>
        <dbReference type="EMBL" id="PWD98957.1"/>
    </source>
</evidence>
<feature type="domain" description="TonB-dependent receptor plug" evidence="5">
    <location>
        <begin position="177"/>
        <end position="280"/>
    </location>
</feature>
<evidence type="ECO:0000256" key="4">
    <source>
        <dbReference type="SAM" id="Phobius"/>
    </source>
</evidence>
<reference evidence="6 7" key="1">
    <citation type="submission" date="2018-05" db="EMBL/GenBank/DDBJ databases">
        <title>Marinilabilia rubrum sp. nov., isolated from saltern sediment.</title>
        <authorList>
            <person name="Zhang R."/>
        </authorList>
    </citation>
    <scope>NUCLEOTIDE SEQUENCE [LARGE SCALE GENOMIC DNA]</scope>
    <source>
        <strain evidence="6 7">WTE16</strain>
    </source>
</reference>
<dbReference type="PROSITE" id="PS52016">
    <property type="entry name" value="TONB_DEPENDENT_REC_3"/>
    <property type="match status" value="1"/>
</dbReference>
<dbReference type="SUPFAM" id="SSF49464">
    <property type="entry name" value="Carboxypeptidase regulatory domain-like"/>
    <property type="match status" value="1"/>
</dbReference>
<comment type="subcellular location">
    <subcellularLocation>
        <location evidence="2">Cell outer membrane</location>
        <topology evidence="2">Multi-pass membrane protein</topology>
    </subcellularLocation>
</comment>
<evidence type="ECO:0000313" key="7">
    <source>
        <dbReference type="Proteomes" id="UP000244956"/>
    </source>
</evidence>
<dbReference type="Proteomes" id="UP000244956">
    <property type="component" value="Unassembled WGS sequence"/>
</dbReference>
<evidence type="ECO:0000259" key="5">
    <source>
        <dbReference type="Pfam" id="PF07715"/>
    </source>
</evidence>
<dbReference type="Gene3D" id="2.170.130.10">
    <property type="entry name" value="TonB-dependent receptor, plug domain"/>
    <property type="match status" value="1"/>
</dbReference>
<keyword evidence="2 4" id="KW-0812">Transmembrane</keyword>
<feature type="transmembrane region" description="Helical" evidence="4">
    <location>
        <begin position="15"/>
        <end position="33"/>
    </location>
</feature>
<dbReference type="GO" id="GO:0044718">
    <property type="term" value="P:siderophore transmembrane transport"/>
    <property type="evidence" value="ECO:0007669"/>
    <property type="project" value="TreeGrafter"/>
</dbReference>
<keyword evidence="4" id="KW-1133">Transmembrane helix</keyword>
<dbReference type="AlphaFoldDB" id="A0A2U2B7C1"/>
<keyword evidence="7" id="KW-1185">Reference proteome</keyword>
<sequence length="1106" mass="124842">MKSGEGTLQKQKKEIAVTISLKKLFLIFYIKLFKFMKKINFYRECGYHILFKTIRIVSITLFLLLTTNLQTWANSGNSQTVAQQQKEVSGTVTDDYGDPLPGVTVVLKGTTVGTITNAEGVYSLSNVPDDATLVFSFIGMETQEVQVGDQTEISIKMESGDISLEEVVAVGYGVRKKETLSGSITNIRTDDIQKSKSENLINMLQGKVSGLLVRQKSGAPGDFSNMISVRGFGEPLYIIDGVPRDGSSYFAQLNSNDIESISVLKDAAASIYGMNAANGVIIVTTKRGHVGKPSVSYSGFYSAKEPTGLPQTVDAYSYRVLRNEMDVNAGLNPTFNEETLEKYRLGEPGYTDTDWLGLTMKDATFSHSHNLSVSGGTEKTKYFTSLEYNNDNGLLRSDVQEYERINFRGGIKTKITEDLTLDFNTSLRHTYTKGPQTDYIWAYKFMVVNDRGIGAYTLDNPDHLTAPPPNGVNPVGRTSEERSGYNRVSELRNYNTLKLIYELPFVKGLKITANTAFDSRHTDHRNLQKEVDLYDYRTDAYIKTDRKNQFQKWNNQRYRFYVMGQIDYNRKFGRHQIGASTIAEYRSIEDGSLYGSRLYEDVYTNDVINQGTPTTATNSGDRSYQKFAAYIGRINYDFAGKYLFEGVVRYDGSYRYAPENRWALFPSASIGWRISEEPFFADNLPFVNNFKLRFSYGESGYDAGQPFRYVPAYSSSLGYVLSPNSLTVGYAPPSGLIDNKLSWVTTVTSNIGIDFSLWKGLLGGTFDAFQREDDGLLGTRIQSVPNTFGATFPQENINSARTRGLDMEITHRNKIGKDFSYSIAVNATFSRYMDRHIERAEFNDSWDRWQNGRENRYNNFVWLFETDGRFESVEDAETAVLHTPANHLGNSKLLPGTYKMKDLDGDGIITAKDKSSENWNYGGSRSSINNLNPPLQFGSSISAAYKNFDINVLLQGASLYSKRFHADDIYGYGRYPSVHEQYLDRWHTADPSADPYDPSTEWVEGFYGPLRKNFAGTKDLAPSDFWFVPATYLRLKNLEVGYNLPENVLDRLGFEQFRVFFNGSNLATLTNDRLNEIDPEKWEGPYSAGLTYPLLRTYSFGINLKF</sequence>
<keyword evidence="1" id="KW-0732">Signal</keyword>
<name>A0A2U2B7C1_9BACT</name>
<keyword evidence="2 4" id="KW-0472">Membrane</keyword>
<dbReference type="InterPro" id="IPR023996">
    <property type="entry name" value="TonB-dep_OMP_SusC/RagA"/>
</dbReference>
<dbReference type="InterPro" id="IPR037066">
    <property type="entry name" value="Plug_dom_sf"/>
</dbReference>
<dbReference type="Gene3D" id="2.60.40.1120">
    <property type="entry name" value="Carboxypeptidase-like, regulatory domain"/>
    <property type="match status" value="1"/>
</dbReference>
<proteinExistence type="inferred from homology"/>
<evidence type="ECO:0000256" key="1">
    <source>
        <dbReference type="ARBA" id="ARBA00022729"/>
    </source>
</evidence>
<keyword evidence="2" id="KW-1134">Transmembrane beta strand</keyword>
<dbReference type="InterPro" id="IPR023997">
    <property type="entry name" value="TonB-dep_OMP_SusC/RagA_CS"/>
</dbReference>
<dbReference type="NCBIfam" id="TIGR04056">
    <property type="entry name" value="OMP_RagA_SusC"/>
    <property type="match status" value="1"/>
</dbReference>
<gene>
    <name evidence="6" type="ORF">DDZ16_13250</name>
</gene>
<dbReference type="Pfam" id="PF13715">
    <property type="entry name" value="CarbopepD_reg_2"/>
    <property type="match status" value="1"/>
</dbReference>
<feature type="region of interest" description="Disordered" evidence="3">
    <location>
        <begin position="461"/>
        <end position="484"/>
    </location>
</feature>
<comment type="similarity">
    <text evidence="2">Belongs to the TonB-dependent receptor family.</text>
</comment>
<evidence type="ECO:0000256" key="3">
    <source>
        <dbReference type="SAM" id="MobiDB-lite"/>
    </source>
</evidence>
<evidence type="ECO:0000256" key="2">
    <source>
        <dbReference type="PROSITE-ProRule" id="PRU01360"/>
    </source>
</evidence>
<accession>A0A2U2B7C1</accession>
<keyword evidence="2" id="KW-0813">Transport</keyword>